<keyword evidence="4" id="KW-1185">Reference proteome</keyword>
<dbReference type="Proteomes" id="UP000503088">
    <property type="component" value="Chromosome"/>
</dbReference>
<dbReference type="SUPFAM" id="SSF46689">
    <property type="entry name" value="Homeodomain-like"/>
    <property type="match status" value="1"/>
</dbReference>
<gene>
    <name evidence="3" type="ORF">GXN76_12710</name>
</gene>
<proteinExistence type="predicted"/>
<dbReference type="KEGG" id="kpul:GXN76_12710"/>
<protein>
    <recommendedName>
        <fullName evidence="2">Myb-like domain-containing protein</fullName>
    </recommendedName>
</protein>
<evidence type="ECO:0000259" key="2">
    <source>
        <dbReference type="PROSITE" id="PS50090"/>
    </source>
</evidence>
<dbReference type="InterPro" id="IPR009057">
    <property type="entry name" value="Homeodomain-like_sf"/>
</dbReference>
<dbReference type="AlphaFoldDB" id="A0A7D4BR24"/>
<dbReference type="EMBL" id="CP048104">
    <property type="protein sequence ID" value="QKG85251.1"/>
    <property type="molecule type" value="Genomic_DNA"/>
</dbReference>
<reference evidence="3 4" key="1">
    <citation type="submission" date="2020-01" db="EMBL/GenBank/DDBJ databases">
        <authorList>
            <person name="Gulvik C.A."/>
            <person name="Batra D.G."/>
        </authorList>
    </citation>
    <scope>NUCLEOTIDE SEQUENCE [LARGE SCALE GENOMIC DNA]</scope>
    <source>
        <strain evidence="3 4">W9323</strain>
    </source>
</reference>
<evidence type="ECO:0000313" key="3">
    <source>
        <dbReference type="EMBL" id="QKG85251.1"/>
    </source>
</evidence>
<dbReference type="InterPro" id="IPR001005">
    <property type="entry name" value="SANT/Myb"/>
</dbReference>
<evidence type="ECO:0000313" key="4">
    <source>
        <dbReference type="Proteomes" id="UP000503088"/>
    </source>
</evidence>
<evidence type="ECO:0000256" key="1">
    <source>
        <dbReference type="SAM" id="Coils"/>
    </source>
</evidence>
<dbReference type="PROSITE" id="PS50090">
    <property type="entry name" value="MYB_LIKE"/>
    <property type="match status" value="1"/>
</dbReference>
<dbReference type="Pfam" id="PF13921">
    <property type="entry name" value="Myb_DNA-bind_6"/>
    <property type="match status" value="1"/>
</dbReference>
<accession>A0A7D4BR24</accession>
<feature type="domain" description="Myb-like" evidence="2">
    <location>
        <begin position="1"/>
        <end position="53"/>
    </location>
</feature>
<feature type="coiled-coil region" evidence="1">
    <location>
        <begin position="70"/>
        <end position="104"/>
    </location>
</feature>
<keyword evidence="1" id="KW-0175">Coiled coil</keyword>
<dbReference type="RefSeq" id="WP_173223730.1">
    <property type="nucleotide sequence ID" value="NZ_CP048104.1"/>
</dbReference>
<organism evidence="3 4">
    <name type="scientific">Kroppenstedtia pulmonis</name>
    <dbReference type="NCBI Taxonomy" id="1380685"/>
    <lineage>
        <taxon>Bacteria</taxon>
        <taxon>Bacillati</taxon>
        <taxon>Bacillota</taxon>
        <taxon>Bacilli</taxon>
        <taxon>Bacillales</taxon>
        <taxon>Thermoactinomycetaceae</taxon>
        <taxon>Kroppenstedtia</taxon>
    </lineage>
</organism>
<dbReference type="Gene3D" id="1.10.10.60">
    <property type="entry name" value="Homeodomain-like"/>
    <property type="match status" value="1"/>
</dbReference>
<sequence>MPRSWKPEEDRLLWQLVLRCKKIGMTRKQTFEWVAVKLNRTENACYVRWKGLAKKGKEADLTSSPRNGKWSDIEQEQKSLKGKVEELQKQIESNHTQLDYLLKENRKLREEIKFFELLLVEEYQLLLGLLSKKNRNARIHQL</sequence>
<name>A0A7D4BR24_9BACL</name>